<keyword evidence="7 9" id="KW-0807">Transducer</keyword>
<dbReference type="PROSITE" id="PS50885">
    <property type="entry name" value="HAMP"/>
    <property type="match status" value="2"/>
</dbReference>
<dbReference type="RefSeq" id="WP_394164213.1">
    <property type="nucleotide sequence ID" value="NZ_JBHGCJ010000013.1"/>
</dbReference>
<evidence type="ECO:0000259" key="13">
    <source>
        <dbReference type="PROSITE" id="PS50885"/>
    </source>
</evidence>
<organism evidence="14 15">
    <name type="scientific">Stenotrophomonas nematodicola</name>
    <dbReference type="NCBI Taxonomy" id="2656746"/>
    <lineage>
        <taxon>Bacteria</taxon>
        <taxon>Pseudomonadati</taxon>
        <taxon>Pseudomonadota</taxon>
        <taxon>Gammaproteobacteria</taxon>
        <taxon>Lysobacterales</taxon>
        <taxon>Lysobacteraceae</taxon>
        <taxon>Stenotrophomonas</taxon>
    </lineage>
</organism>
<dbReference type="InterPro" id="IPR003660">
    <property type="entry name" value="HAMP_dom"/>
</dbReference>
<dbReference type="SUPFAM" id="SSF58104">
    <property type="entry name" value="Methyl-accepting chemotaxis protein (MCP) signaling domain"/>
    <property type="match status" value="1"/>
</dbReference>
<dbReference type="Gene3D" id="3.30.450.20">
    <property type="entry name" value="PAS domain"/>
    <property type="match status" value="2"/>
</dbReference>
<evidence type="ECO:0000256" key="3">
    <source>
        <dbReference type="ARBA" id="ARBA00022481"/>
    </source>
</evidence>
<evidence type="ECO:0000256" key="1">
    <source>
        <dbReference type="ARBA" id="ARBA00004651"/>
    </source>
</evidence>
<feature type="compositionally biased region" description="Low complexity" evidence="10">
    <location>
        <begin position="838"/>
        <end position="861"/>
    </location>
</feature>
<keyword evidence="15" id="KW-1185">Reference proteome</keyword>
<dbReference type="InterPro" id="IPR033479">
    <property type="entry name" value="dCache_1"/>
</dbReference>
<evidence type="ECO:0000256" key="11">
    <source>
        <dbReference type="SAM" id="Phobius"/>
    </source>
</evidence>
<evidence type="ECO:0000256" key="8">
    <source>
        <dbReference type="ARBA" id="ARBA00029447"/>
    </source>
</evidence>
<dbReference type="InterPro" id="IPR041395">
    <property type="entry name" value="McpB_HAMP_3rd"/>
</dbReference>
<keyword evidence="2" id="KW-1003">Cell membrane</keyword>
<proteinExistence type="inferred from homology"/>
<dbReference type="Pfam" id="PF18575">
    <property type="entry name" value="HAMP_N3"/>
    <property type="match status" value="1"/>
</dbReference>
<evidence type="ECO:0000313" key="14">
    <source>
        <dbReference type="EMBL" id="MFG6110665.1"/>
    </source>
</evidence>
<comment type="caution">
    <text evidence="14">The sequence shown here is derived from an EMBL/GenBank/DDBJ whole genome shotgun (WGS) entry which is preliminary data.</text>
</comment>
<accession>A0ABW7D0J0</accession>
<comment type="similarity">
    <text evidence="8">Belongs to the methyl-accepting chemotaxis (MCP) protein family.</text>
</comment>
<protein>
    <submittedName>
        <fullName evidence="14">Methyl-accepting chemotaxis protein</fullName>
    </submittedName>
</protein>
<keyword evidence="3" id="KW-0488">Methylation</keyword>
<dbReference type="InterPro" id="IPR004089">
    <property type="entry name" value="MCPsignal_dom"/>
</dbReference>
<dbReference type="SMART" id="SM00283">
    <property type="entry name" value="MA"/>
    <property type="match status" value="1"/>
</dbReference>
<dbReference type="CDD" id="cd12913">
    <property type="entry name" value="PDC1_MCP_like"/>
    <property type="match status" value="1"/>
</dbReference>
<dbReference type="Pfam" id="PF18947">
    <property type="entry name" value="HAMP_2"/>
    <property type="match status" value="1"/>
</dbReference>
<comment type="subcellular location">
    <subcellularLocation>
        <location evidence="1">Cell membrane</location>
        <topology evidence="1">Multi-pass membrane protein</topology>
    </subcellularLocation>
</comment>
<evidence type="ECO:0000256" key="10">
    <source>
        <dbReference type="SAM" id="MobiDB-lite"/>
    </source>
</evidence>
<dbReference type="PROSITE" id="PS50111">
    <property type="entry name" value="CHEMOTAXIS_TRANSDUC_2"/>
    <property type="match status" value="1"/>
</dbReference>
<dbReference type="InterPro" id="IPR004090">
    <property type="entry name" value="Chemotax_Me-accpt_rcpt"/>
</dbReference>
<dbReference type="CDD" id="cd11386">
    <property type="entry name" value="MCP_signal"/>
    <property type="match status" value="1"/>
</dbReference>
<dbReference type="InterPro" id="IPR051310">
    <property type="entry name" value="MCP_chemotaxis"/>
</dbReference>
<dbReference type="EMBL" id="JBHGCJ010000013">
    <property type="protein sequence ID" value="MFG6110665.1"/>
    <property type="molecule type" value="Genomic_DNA"/>
</dbReference>
<feature type="domain" description="HAMP" evidence="13">
    <location>
        <begin position="346"/>
        <end position="398"/>
    </location>
</feature>
<dbReference type="Pfam" id="PF02743">
    <property type="entry name" value="dCache_1"/>
    <property type="match status" value="1"/>
</dbReference>
<name>A0ABW7D0J0_9GAMM</name>
<dbReference type="Gene3D" id="1.10.287.950">
    <property type="entry name" value="Methyl-accepting chemotaxis protein"/>
    <property type="match status" value="1"/>
</dbReference>
<evidence type="ECO:0000256" key="7">
    <source>
        <dbReference type="ARBA" id="ARBA00023224"/>
    </source>
</evidence>
<evidence type="ECO:0000256" key="6">
    <source>
        <dbReference type="ARBA" id="ARBA00023136"/>
    </source>
</evidence>
<dbReference type="PRINTS" id="PR00260">
    <property type="entry name" value="CHEMTRNSDUCR"/>
</dbReference>
<keyword evidence="5 11" id="KW-1133">Transmembrane helix</keyword>
<keyword evidence="4 11" id="KW-0812">Transmembrane</keyword>
<evidence type="ECO:0000256" key="4">
    <source>
        <dbReference type="ARBA" id="ARBA00022692"/>
    </source>
</evidence>
<dbReference type="CDD" id="cd06225">
    <property type="entry name" value="HAMP"/>
    <property type="match status" value="1"/>
</dbReference>
<evidence type="ECO:0000256" key="9">
    <source>
        <dbReference type="PROSITE-ProRule" id="PRU00284"/>
    </source>
</evidence>
<evidence type="ECO:0000256" key="5">
    <source>
        <dbReference type="ARBA" id="ARBA00022989"/>
    </source>
</evidence>
<dbReference type="PANTHER" id="PTHR43531:SF14">
    <property type="entry name" value="METHYL-ACCEPTING CHEMOTAXIS PROTEIN I-RELATED"/>
    <property type="match status" value="1"/>
</dbReference>
<reference evidence="14 15" key="1">
    <citation type="submission" date="2024-09" db="EMBL/GenBank/DDBJ databases">
        <authorList>
            <consortium name="All-Russian atlas of soil microorganisms"/>
            <consortium name="as a basis for the search for new antimicrobial producers and enzymes with unique properties"/>
            <person name="Sokolova E.A."/>
            <person name="Voronina E.N."/>
        </authorList>
    </citation>
    <scope>NUCLEOTIDE SEQUENCE [LARGE SCALE GENOMIC DNA]</scope>
    <source>
        <strain evidence="14 15">AF-22b-331.1</strain>
    </source>
</reference>
<dbReference type="Pfam" id="PF00672">
    <property type="entry name" value="HAMP"/>
    <property type="match status" value="1"/>
</dbReference>
<feature type="domain" description="HAMP" evidence="13">
    <location>
        <begin position="533"/>
        <end position="579"/>
    </location>
</feature>
<feature type="domain" description="Methyl-accepting transducer" evidence="12">
    <location>
        <begin position="584"/>
        <end position="813"/>
    </location>
</feature>
<dbReference type="SMART" id="SM00304">
    <property type="entry name" value="HAMP"/>
    <property type="match status" value="2"/>
</dbReference>
<keyword evidence="6 11" id="KW-0472">Membrane</keyword>
<dbReference type="SUPFAM" id="SSF158472">
    <property type="entry name" value="HAMP domain-like"/>
    <property type="match status" value="1"/>
</dbReference>
<dbReference type="Gene3D" id="1.20.120.1530">
    <property type="match status" value="2"/>
</dbReference>
<evidence type="ECO:0000259" key="12">
    <source>
        <dbReference type="PROSITE" id="PS50111"/>
    </source>
</evidence>
<gene>
    <name evidence="14" type="ORF">ACEU0G_000543</name>
</gene>
<feature type="transmembrane region" description="Helical" evidence="11">
    <location>
        <begin position="320"/>
        <end position="344"/>
    </location>
</feature>
<dbReference type="PANTHER" id="PTHR43531">
    <property type="entry name" value="PROTEIN ICFG"/>
    <property type="match status" value="1"/>
</dbReference>
<dbReference type="Proteomes" id="UP001605261">
    <property type="component" value="Unassembled WGS sequence"/>
</dbReference>
<evidence type="ECO:0000313" key="15">
    <source>
        <dbReference type="Proteomes" id="UP001605261"/>
    </source>
</evidence>
<evidence type="ECO:0000256" key="2">
    <source>
        <dbReference type="ARBA" id="ARBA00022475"/>
    </source>
</evidence>
<dbReference type="Pfam" id="PF00015">
    <property type="entry name" value="MCPsignal"/>
    <property type="match status" value="1"/>
</dbReference>
<sequence length="868" mass="92299">MSASRTAASPRPGSIANRLMLGTALIAMLCFGVTAAISYREASQALIGASRQTMQSEADAESRRVGAELATAFATSQALADSLVVQHAAGTLNRAVAAQVVEQQLRSHPEWVGFGTLWEPQAFDGKDSEFVDAPAHDATGRFMSYWSWQDGGPAQDPLKGYDTPGDGDWYLRPRALKRQTVAEPYRYEIAGKPVLMTTLSTPVLDKGEFLGAVTVDFGLAALQDRLAALRPMGEGRVELISPGGIVLAAADAKEIGKRRDDATTRQILAAVGADKRFEDFQVDEAGNVKAYVPLRIGGSQERFALGVVVPYALITAQARALLWIILAVGLGAALVLSASVYVLLRRQAIRPLADAVRLSVDVAEGRLDTALPSPRNDEVGRLLESMQRMRSQLTSVMAAQGEMAKRHEAGELSYRMDAQAFPGEYGRMVGDTNQLVGANIAVTRRLVEVMQRYAVGDLSQDMDRLPGEQAGFTEAMDTTKANLRAINTQIRDLAGAAALGDFTLRGDVVRFDHDFRGMVENLNTMMQVSDDNLQQISALLRAIAAGDLTARMQGEFHGVFARMRDDADTTVTQLTDIVGRIQQATASINLAAGEIASGNSDLSRRTEQQAASLEETAASMEELTSTVRQNADHAVQANALAANAADVASRGGDVVGRVVTTMAGIEASSKRIAEIISVIDGIAFQTNILALNAAVEAARAGEQGRGFAVVASEVRALAQRSAGAAKEIKTLIDDSVGQVTEGSALVQTAGRTMEDIVSGVRRVNDIMAEISAASKEQSAGIEQVNQTITQMDETTQQNAALVEEATAAARAMEEQAQHLGTAVAIFRTETGTAFAAAPAARAPARRASTAPQAAAREPALASEDWQTF</sequence>
<feature type="region of interest" description="Disordered" evidence="10">
    <location>
        <begin position="838"/>
        <end position="868"/>
    </location>
</feature>